<evidence type="ECO:0000313" key="4">
    <source>
        <dbReference type="Proteomes" id="UP000789595"/>
    </source>
</evidence>
<evidence type="ECO:0000313" key="2">
    <source>
        <dbReference type="EMBL" id="CAE0703895.1"/>
    </source>
</evidence>
<organism evidence="2">
    <name type="scientific">Pelagomonas calceolata</name>
    <dbReference type="NCBI Taxonomy" id="35677"/>
    <lineage>
        <taxon>Eukaryota</taxon>
        <taxon>Sar</taxon>
        <taxon>Stramenopiles</taxon>
        <taxon>Ochrophyta</taxon>
        <taxon>Pelagophyceae</taxon>
        <taxon>Pelagomonadales</taxon>
        <taxon>Pelagomonadaceae</taxon>
        <taxon>Pelagomonas</taxon>
    </lineage>
</organism>
<dbReference type="PROSITE" id="PS50086">
    <property type="entry name" value="TBC_RABGAP"/>
    <property type="match status" value="1"/>
</dbReference>
<dbReference type="SUPFAM" id="SSF47923">
    <property type="entry name" value="Ypt/Rab-GAP domain of gyp1p"/>
    <property type="match status" value="2"/>
</dbReference>
<dbReference type="GO" id="GO:0031267">
    <property type="term" value="F:small GTPase binding"/>
    <property type="evidence" value="ECO:0007669"/>
    <property type="project" value="TreeGrafter"/>
</dbReference>
<dbReference type="Gene3D" id="1.10.8.270">
    <property type="entry name" value="putative rabgap domain of human tbc1 domain family member 14 like domains"/>
    <property type="match status" value="1"/>
</dbReference>
<dbReference type="SMART" id="SM00164">
    <property type="entry name" value="TBC"/>
    <property type="match status" value="1"/>
</dbReference>
<dbReference type="OrthoDB" id="294251at2759"/>
<dbReference type="EMBL" id="HBIW01022445">
    <property type="protein sequence ID" value="CAE0703895.1"/>
    <property type="molecule type" value="Transcribed_RNA"/>
</dbReference>
<dbReference type="EMBL" id="CAKKNE010000002">
    <property type="protein sequence ID" value="CAH0367251.1"/>
    <property type="molecule type" value="Genomic_DNA"/>
</dbReference>
<dbReference type="Gene3D" id="1.10.472.80">
    <property type="entry name" value="Ypt/Rab-GAP domain of gyp1p, domain 3"/>
    <property type="match status" value="1"/>
</dbReference>
<dbReference type="InterPro" id="IPR035969">
    <property type="entry name" value="Rab-GAP_TBC_sf"/>
</dbReference>
<dbReference type="GO" id="GO:0005096">
    <property type="term" value="F:GTPase activator activity"/>
    <property type="evidence" value="ECO:0007669"/>
    <property type="project" value="TreeGrafter"/>
</dbReference>
<dbReference type="AlphaFoldDB" id="A0A7S4ECQ7"/>
<gene>
    <name evidence="2" type="ORF">PCAL00307_LOCUS19343</name>
    <name evidence="3" type="ORF">PECAL_2P02650</name>
</gene>
<keyword evidence="4" id="KW-1185">Reference proteome</keyword>
<dbReference type="PANTHER" id="PTHR47219">
    <property type="entry name" value="RAB GTPASE-ACTIVATING PROTEIN 1-LIKE"/>
    <property type="match status" value="1"/>
</dbReference>
<name>A0A7S4ECQ7_9STRA</name>
<reference evidence="2" key="1">
    <citation type="submission" date="2021-01" db="EMBL/GenBank/DDBJ databases">
        <authorList>
            <person name="Corre E."/>
            <person name="Pelletier E."/>
            <person name="Niang G."/>
            <person name="Scheremetjew M."/>
            <person name="Finn R."/>
            <person name="Kale V."/>
            <person name="Holt S."/>
            <person name="Cochrane G."/>
            <person name="Meng A."/>
            <person name="Brown T."/>
            <person name="Cohen L."/>
        </authorList>
    </citation>
    <scope>NUCLEOTIDE SEQUENCE</scope>
    <source>
        <strain evidence="2">CCMP1756</strain>
    </source>
</reference>
<feature type="domain" description="Rab-GAP TBC" evidence="1">
    <location>
        <begin position="67"/>
        <end position="292"/>
    </location>
</feature>
<dbReference type="InterPro" id="IPR050302">
    <property type="entry name" value="Rab_GAP_TBC_domain"/>
</dbReference>
<dbReference type="Pfam" id="PF00566">
    <property type="entry name" value="RabGAP-TBC"/>
    <property type="match status" value="1"/>
</dbReference>
<sequence length="365" mass="40883">MSTKAAETDAWGFPQGAWHATQPAARFQQTTEEKDADRDLKWARMLHPTKGFSGVPTAVLKRRWRKGVPRGWRRAAWPELMDHGPAEFKTAAGLRQITYQSLVNSPPSSYDEVIEKDVVRTFPRHARFATAVADGGRSAGGDDEAAAISSLRRILRAYAALDKECGYCQGMNYVAGLLLLACDSASRSPNDPSASSDAADDEERCFWLLVATARGPRTRLRDLYLPSMVGCRRALYAYEAFLRKLRPKLAAHLERENVQPAMYATHWFVTVFAAQFPAPFAARAWDRFLAEGWKPVYQIGVALLAARERELLALDFEGLMGALRRLPETVDVERTLGLALRLRLKTSDVRDVEKRFGDDVKPQDL</sequence>
<dbReference type="PANTHER" id="PTHR47219:SF9">
    <property type="entry name" value="GTPASE ACTIVATING PROTEIN AND CENTROSOME-ASSOCIATED, ISOFORM B"/>
    <property type="match status" value="1"/>
</dbReference>
<dbReference type="InterPro" id="IPR000195">
    <property type="entry name" value="Rab-GAP-TBC_dom"/>
</dbReference>
<proteinExistence type="predicted"/>
<protein>
    <recommendedName>
        <fullName evidence="1">Rab-GAP TBC domain-containing protein</fullName>
    </recommendedName>
</protein>
<dbReference type="Proteomes" id="UP000789595">
    <property type="component" value="Unassembled WGS sequence"/>
</dbReference>
<evidence type="ECO:0000259" key="1">
    <source>
        <dbReference type="PROSITE" id="PS50086"/>
    </source>
</evidence>
<accession>A0A7S4ECQ7</accession>
<evidence type="ECO:0000313" key="3">
    <source>
        <dbReference type="EMBL" id="CAH0367251.1"/>
    </source>
</evidence>
<reference evidence="3" key="2">
    <citation type="submission" date="2021-11" db="EMBL/GenBank/DDBJ databases">
        <authorList>
            <consortium name="Genoscope - CEA"/>
            <person name="William W."/>
        </authorList>
    </citation>
    <scope>NUCLEOTIDE SEQUENCE</scope>
</reference>